<dbReference type="AlphaFoldDB" id="E3HCA7"/>
<evidence type="ECO:0000256" key="7">
    <source>
        <dbReference type="ARBA" id="ARBA00023125"/>
    </source>
</evidence>
<dbReference type="HOGENOM" id="CLU_055263_1_0_0"/>
<dbReference type="Gene3D" id="1.20.120.920">
    <property type="entry name" value="CRISPR-associated endonuclease Cas1, C-terminal domain"/>
    <property type="match status" value="1"/>
</dbReference>
<dbReference type="InterPro" id="IPR042206">
    <property type="entry name" value="CRISPR-assoc_Cas1_C"/>
</dbReference>
<evidence type="ECO:0000256" key="1">
    <source>
        <dbReference type="ARBA" id="ARBA00022722"/>
    </source>
</evidence>
<evidence type="ECO:0000256" key="5">
    <source>
        <dbReference type="ARBA" id="ARBA00022842"/>
    </source>
</evidence>
<dbReference type="OrthoDB" id="9803119at2"/>
<keyword evidence="6 10" id="KW-0051">Antiviral defense</keyword>
<dbReference type="GO" id="GO:0043571">
    <property type="term" value="P:maintenance of CRISPR repeat elements"/>
    <property type="evidence" value="ECO:0007669"/>
    <property type="project" value="UniProtKB-UniRule"/>
</dbReference>
<geneLocation type="plasmid" evidence="11 12">
    <name>pILYOP01</name>
</geneLocation>
<dbReference type="GO" id="GO:0051607">
    <property type="term" value="P:defense response to virus"/>
    <property type="evidence" value="ECO:0007669"/>
    <property type="project" value="UniProtKB-UniRule"/>
</dbReference>
<feature type="binding site" evidence="10">
    <location>
        <position position="203"/>
    </location>
    <ligand>
        <name>Mn(2+)</name>
        <dbReference type="ChEBI" id="CHEBI:29035"/>
    </ligand>
</feature>
<comment type="function">
    <text evidence="10">CRISPR (clustered regularly interspaced short palindromic repeat), is an adaptive immune system that provides protection against mobile genetic elements (viruses, transposable elements and conjugative plasmids). CRISPR clusters contain spacers, sequences complementary to antecedent mobile elements, and target invading nucleic acids. CRISPR clusters are transcribed and processed into CRISPR RNA (crRNA). Acts as a dsDNA endonuclease. Involved in the integration of spacer DNA into the CRISPR cassette.</text>
</comment>
<dbReference type="KEGG" id="ipo:Ilyop_2610"/>
<dbReference type="PANTHER" id="PTHR34353:SF2">
    <property type="entry name" value="CRISPR-ASSOCIATED ENDONUCLEASE CAS1 1"/>
    <property type="match status" value="1"/>
</dbReference>
<dbReference type="EC" id="3.1.-.-" evidence="10"/>
<dbReference type="NCBIfam" id="TIGR03639">
    <property type="entry name" value="cas1_NMENI"/>
    <property type="match status" value="1"/>
</dbReference>
<evidence type="ECO:0000256" key="10">
    <source>
        <dbReference type="HAMAP-Rule" id="MF_01470"/>
    </source>
</evidence>
<dbReference type="RefSeq" id="WP_013389025.1">
    <property type="nucleotide sequence ID" value="NC_014633.1"/>
</dbReference>
<evidence type="ECO:0000256" key="9">
    <source>
        <dbReference type="ARBA" id="ARBA00038592"/>
    </source>
</evidence>
<keyword evidence="11" id="KW-0614">Plasmid</keyword>
<dbReference type="InterPro" id="IPR050646">
    <property type="entry name" value="Cas1"/>
</dbReference>
<keyword evidence="7 10" id="KW-0238">DNA-binding</keyword>
<dbReference type="InterPro" id="IPR042211">
    <property type="entry name" value="CRISPR-assoc_Cas1_N"/>
</dbReference>
<keyword evidence="5 10" id="KW-0460">Magnesium</keyword>
<evidence type="ECO:0000313" key="12">
    <source>
        <dbReference type="Proteomes" id="UP000006875"/>
    </source>
</evidence>
<evidence type="ECO:0000256" key="2">
    <source>
        <dbReference type="ARBA" id="ARBA00022723"/>
    </source>
</evidence>
<protein>
    <recommendedName>
        <fullName evidence="10">CRISPR-associated endonuclease Cas1</fullName>
        <ecNumber evidence="10">3.1.-.-</ecNumber>
    </recommendedName>
</protein>
<dbReference type="EMBL" id="CP002282">
    <property type="protein sequence ID" value="ADO84367.1"/>
    <property type="molecule type" value="Genomic_DNA"/>
</dbReference>
<keyword evidence="4 10" id="KW-0378">Hydrolase</keyword>
<accession>E3HCA7</accession>
<keyword evidence="1 10" id="KW-0540">Nuclease</keyword>
<evidence type="ECO:0000256" key="4">
    <source>
        <dbReference type="ARBA" id="ARBA00022801"/>
    </source>
</evidence>
<dbReference type="HAMAP" id="MF_01470">
    <property type="entry name" value="Cas1"/>
    <property type="match status" value="1"/>
</dbReference>
<evidence type="ECO:0000256" key="3">
    <source>
        <dbReference type="ARBA" id="ARBA00022759"/>
    </source>
</evidence>
<dbReference type="GO" id="GO:0004520">
    <property type="term" value="F:DNA endonuclease activity"/>
    <property type="evidence" value="ECO:0007669"/>
    <property type="project" value="InterPro"/>
</dbReference>
<feature type="binding site" evidence="10">
    <location>
        <position position="147"/>
    </location>
    <ligand>
        <name>Mn(2+)</name>
        <dbReference type="ChEBI" id="CHEBI:29035"/>
    </ligand>
</feature>
<proteinExistence type="inferred from homology"/>
<dbReference type="GO" id="GO:0016787">
    <property type="term" value="F:hydrolase activity"/>
    <property type="evidence" value="ECO:0007669"/>
    <property type="project" value="UniProtKB-KW"/>
</dbReference>
<dbReference type="InterPro" id="IPR002729">
    <property type="entry name" value="CRISPR-assoc_Cas1"/>
</dbReference>
<sequence length="300" mass="34038">MGWRNIFITSSTKISTRDSGLLITKEGGEVNIPLEDISSIILDNNSVTITSRVLEEIASRDIVLLTSDEKHLPNGIFQGYGRHSRQLAVAKAQINMSVPRKKRLWQEIVTKKLENQGRVLELMRCEGSKYLYDLSKRVKSGDDGNLEALGAKYYFQKLFGDDFTRRDHDIKNFALNYGYAVIRGRIARSLTSYGYICSLGIQHKNEYNAFNLADDIIEPYRSVVDLWVANNIDKLSDELTTDNKVSLVEILNADVKLTGKKYSVNISIDEVIKRYTKCIRGKGGNLILPSIIPIQEHRYV</sequence>
<reference evidence="11 12" key="1">
    <citation type="journal article" date="2010" name="Stand. Genomic Sci.">
        <title>Complete genome sequence of Ilyobacter polytropus type strain (CuHbu1).</title>
        <authorList>
            <person name="Sikorski J."/>
            <person name="Chertkov O."/>
            <person name="Lapidus A."/>
            <person name="Nolan M."/>
            <person name="Lucas S."/>
            <person name="Del Rio T.G."/>
            <person name="Tice H."/>
            <person name="Cheng J.F."/>
            <person name="Tapia R."/>
            <person name="Han C."/>
            <person name="Goodwin L."/>
            <person name="Pitluck S."/>
            <person name="Liolios K."/>
            <person name="Ivanova N."/>
            <person name="Mavromatis K."/>
            <person name="Mikhailova N."/>
            <person name="Pati A."/>
            <person name="Chen A."/>
            <person name="Palaniappan K."/>
            <person name="Land M."/>
            <person name="Hauser L."/>
            <person name="Chang Y.J."/>
            <person name="Jeffries C.D."/>
            <person name="Brambilla E."/>
            <person name="Yasawong M."/>
            <person name="Rohde M."/>
            <person name="Pukall R."/>
            <person name="Spring S."/>
            <person name="Goker M."/>
            <person name="Woyke T."/>
            <person name="Bristow J."/>
            <person name="Eisen J.A."/>
            <person name="Markowitz V."/>
            <person name="Hugenholtz P."/>
            <person name="Kyrpides N.C."/>
            <person name="Klenk H.P."/>
        </authorList>
    </citation>
    <scope>NUCLEOTIDE SEQUENCE [LARGE SCALE GENOMIC DNA]</scope>
    <source>
        <strain evidence="12">ATCC 51220 / DSM 2926 / LMG 16218 / CuHBu1</strain>
        <plasmid evidence="12">pILYOP01</plasmid>
    </source>
</reference>
<evidence type="ECO:0000256" key="8">
    <source>
        <dbReference type="ARBA" id="ARBA00023211"/>
    </source>
</evidence>
<feature type="binding site" evidence="10">
    <location>
        <position position="218"/>
    </location>
    <ligand>
        <name>Mn(2+)</name>
        <dbReference type="ChEBI" id="CHEBI:29035"/>
    </ligand>
</feature>
<dbReference type="Pfam" id="PF01867">
    <property type="entry name" value="Cas_Cas1"/>
    <property type="match status" value="1"/>
</dbReference>
<evidence type="ECO:0000313" key="11">
    <source>
        <dbReference type="EMBL" id="ADO84367.1"/>
    </source>
</evidence>
<comment type="subunit">
    <text evidence="9 10">Homodimer, forms a heterotetramer with a Cas2 homodimer.</text>
</comment>
<dbReference type="GO" id="GO:0003677">
    <property type="term" value="F:DNA binding"/>
    <property type="evidence" value="ECO:0007669"/>
    <property type="project" value="UniProtKB-KW"/>
</dbReference>
<gene>
    <name evidence="10" type="primary">cas1</name>
    <name evidence="11" type="ordered locus">Ilyop_2610</name>
</gene>
<dbReference type="Gene3D" id="3.100.10.20">
    <property type="entry name" value="CRISPR-associated endonuclease Cas1, N-terminal domain"/>
    <property type="match status" value="1"/>
</dbReference>
<comment type="cofactor">
    <cofactor evidence="10">
        <name>Mg(2+)</name>
        <dbReference type="ChEBI" id="CHEBI:18420"/>
    </cofactor>
    <cofactor evidence="10">
        <name>Mn(2+)</name>
        <dbReference type="ChEBI" id="CHEBI:29035"/>
    </cofactor>
</comment>
<keyword evidence="3 10" id="KW-0255">Endonuclease</keyword>
<comment type="similarity">
    <text evidence="10">Belongs to the CRISPR-associated endonuclease Cas1 family.</text>
</comment>
<keyword evidence="12" id="KW-1185">Reference proteome</keyword>
<dbReference type="NCBIfam" id="TIGR00287">
    <property type="entry name" value="cas1"/>
    <property type="match status" value="1"/>
</dbReference>
<name>E3HCA7_ILYPC</name>
<dbReference type="GO" id="GO:0046872">
    <property type="term" value="F:metal ion binding"/>
    <property type="evidence" value="ECO:0007669"/>
    <property type="project" value="UniProtKB-UniRule"/>
</dbReference>
<dbReference type="InterPro" id="IPR019855">
    <property type="entry name" value="CRISPR-assoc_Cas1_NMENI"/>
</dbReference>
<keyword evidence="8 10" id="KW-0464">Manganese</keyword>
<organism evidence="11 12">
    <name type="scientific">Ilyobacter polytropus (strain ATCC 51220 / DSM 2926 / LMG 16218 / CuHBu1)</name>
    <dbReference type="NCBI Taxonomy" id="572544"/>
    <lineage>
        <taxon>Bacteria</taxon>
        <taxon>Fusobacteriati</taxon>
        <taxon>Fusobacteriota</taxon>
        <taxon>Fusobacteriia</taxon>
        <taxon>Fusobacteriales</taxon>
        <taxon>Fusobacteriaceae</taxon>
        <taxon>Ilyobacter</taxon>
    </lineage>
</organism>
<dbReference type="PANTHER" id="PTHR34353">
    <property type="entry name" value="CRISPR-ASSOCIATED ENDONUCLEASE CAS1 1"/>
    <property type="match status" value="1"/>
</dbReference>
<evidence type="ECO:0000256" key="6">
    <source>
        <dbReference type="ARBA" id="ARBA00023118"/>
    </source>
</evidence>
<keyword evidence="2 10" id="KW-0479">Metal-binding</keyword>
<dbReference type="Proteomes" id="UP000006875">
    <property type="component" value="Plasmid pILYOP01"/>
</dbReference>